<protein>
    <submittedName>
        <fullName evidence="1">Uncharacterized protein</fullName>
    </submittedName>
</protein>
<proteinExistence type="predicted"/>
<dbReference type="Proteomes" id="UP000324170">
    <property type="component" value="Unassembled WGS sequence"/>
</dbReference>
<comment type="caution">
    <text evidence="1">The sequence shown here is derived from an EMBL/GenBank/DDBJ whole genome shotgun (WGS) entry which is preliminary data.</text>
</comment>
<reference evidence="1 2" key="1">
    <citation type="submission" date="2019-07" db="EMBL/GenBank/DDBJ databases">
        <title>Genomic Encyclopedia of Type Strains, Phase I: the one thousand microbial genomes (KMG-I) project.</title>
        <authorList>
            <person name="Kyrpides N."/>
        </authorList>
    </citation>
    <scope>NUCLEOTIDE SEQUENCE [LARGE SCALE GENOMIC DNA]</scope>
    <source>
        <strain evidence="1 2">DSM 17909</strain>
    </source>
</reference>
<keyword evidence="2" id="KW-1185">Reference proteome</keyword>
<organism evidence="1 2">
    <name type="scientific">Xenorhabdus doucetiae</name>
    <dbReference type="NCBI Taxonomy" id="351671"/>
    <lineage>
        <taxon>Bacteria</taxon>
        <taxon>Pseudomonadati</taxon>
        <taxon>Pseudomonadota</taxon>
        <taxon>Gammaproteobacteria</taxon>
        <taxon>Enterobacterales</taxon>
        <taxon>Morganellaceae</taxon>
        <taxon>Xenorhabdus</taxon>
    </lineage>
</organism>
<evidence type="ECO:0000313" key="1">
    <source>
        <dbReference type="EMBL" id="TYP06296.1"/>
    </source>
</evidence>
<name>A0ABY3NRK7_9GAMM</name>
<evidence type="ECO:0000313" key="2">
    <source>
        <dbReference type="Proteomes" id="UP000324170"/>
    </source>
</evidence>
<accession>A0ABY3NRK7</accession>
<gene>
    <name evidence="1" type="ORF">LY16_01931</name>
</gene>
<dbReference type="EMBL" id="VNHN01000027">
    <property type="protein sequence ID" value="TYP06296.1"/>
    <property type="molecule type" value="Genomic_DNA"/>
</dbReference>
<sequence>MNGNYTEVVNRGTIVVRDDILMLRILDRTTPKYLRINLIFRVLFWDSALMDQIRNDSQRRLSMFLL</sequence>